<name>A0A645BXH4_9ZZZZ</name>
<comment type="caution">
    <text evidence="1">The sequence shown here is derived from an EMBL/GenBank/DDBJ whole genome shotgun (WGS) entry which is preliminary data.</text>
</comment>
<dbReference type="EMBL" id="VSSQ01022813">
    <property type="protein sequence ID" value="MPM69351.1"/>
    <property type="molecule type" value="Genomic_DNA"/>
</dbReference>
<proteinExistence type="predicted"/>
<dbReference type="AlphaFoldDB" id="A0A645BXH4"/>
<organism evidence="1">
    <name type="scientific">bioreactor metagenome</name>
    <dbReference type="NCBI Taxonomy" id="1076179"/>
    <lineage>
        <taxon>unclassified sequences</taxon>
        <taxon>metagenomes</taxon>
        <taxon>ecological metagenomes</taxon>
    </lineage>
</organism>
<evidence type="ECO:0000313" key="1">
    <source>
        <dbReference type="EMBL" id="MPM69351.1"/>
    </source>
</evidence>
<protein>
    <submittedName>
        <fullName evidence="1">Uncharacterized protein</fullName>
    </submittedName>
</protein>
<reference evidence="1" key="1">
    <citation type="submission" date="2019-08" db="EMBL/GenBank/DDBJ databases">
        <authorList>
            <person name="Kucharzyk K."/>
            <person name="Murdoch R.W."/>
            <person name="Higgins S."/>
            <person name="Loffler F."/>
        </authorList>
    </citation>
    <scope>NUCLEOTIDE SEQUENCE</scope>
</reference>
<accession>A0A645BXH4</accession>
<sequence>MGAKHLPQRHVEKVGRGVVAGDGLAALFINGKRRLIP</sequence>
<gene>
    <name evidence="1" type="ORF">SDC9_116296</name>
</gene>